<dbReference type="Proteomes" id="UP000600101">
    <property type="component" value="Unassembled WGS sequence"/>
</dbReference>
<sequence>MSTTTDTKISDVKKLVNEAAATGAARTRKLVDNSAQTARLTMEKSVTDVTKATEGLFKAAEEAAEFGRGNAEAVAKATQLYVAGVQDLGKQTFAMLQGLSDHAIESAKALSGVKSLKEAADLQASFARATLEKTFSESAKLQEAALKLAETSFAPLSARMTLAVEKMSKPLAA</sequence>
<evidence type="ECO:0000313" key="3">
    <source>
        <dbReference type="Proteomes" id="UP000600101"/>
    </source>
</evidence>
<reference evidence="2" key="1">
    <citation type="submission" date="2020-08" db="EMBL/GenBank/DDBJ databases">
        <authorList>
            <person name="Hu Y."/>
            <person name="Nguyen S.V."/>
            <person name="Li F."/>
            <person name="Fanning S."/>
        </authorList>
    </citation>
    <scope>NUCLEOTIDE SEQUENCE</scope>
    <source>
        <strain evidence="2">SYSU D8009</strain>
    </source>
</reference>
<dbReference type="EMBL" id="JACOMF010000012">
    <property type="protein sequence ID" value="MBC4016066.1"/>
    <property type="molecule type" value="Genomic_DNA"/>
</dbReference>
<dbReference type="InterPro" id="IPR010127">
    <property type="entry name" value="Phasin_subfam-1"/>
</dbReference>
<proteinExistence type="predicted"/>
<gene>
    <name evidence="2" type="ORF">H7965_12100</name>
</gene>
<feature type="domain" description="Phasin" evidence="1">
    <location>
        <begin position="61"/>
        <end position="160"/>
    </location>
</feature>
<name>A0A9X0QY01_9PROT</name>
<dbReference type="Pfam" id="PF09361">
    <property type="entry name" value="Phasin_2"/>
    <property type="match status" value="1"/>
</dbReference>
<dbReference type="NCBIfam" id="TIGR01841">
    <property type="entry name" value="phasin"/>
    <property type="match status" value="1"/>
</dbReference>
<comment type="caution">
    <text evidence="2">The sequence shown here is derived from an EMBL/GenBank/DDBJ whole genome shotgun (WGS) entry which is preliminary data.</text>
</comment>
<protein>
    <submittedName>
        <fullName evidence="2">Phasin family protein</fullName>
    </submittedName>
</protein>
<dbReference type="RefSeq" id="WP_186770839.1">
    <property type="nucleotide sequence ID" value="NZ_JACOMF010000012.1"/>
</dbReference>
<dbReference type="InterPro" id="IPR018968">
    <property type="entry name" value="Phasin"/>
</dbReference>
<evidence type="ECO:0000313" key="2">
    <source>
        <dbReference type="EMBL" id="MBC4016066.1"/>
    </source>
</evidence>
<dbReference type="AlphaFoldDB" id="A0A9X0QY01"/>
<evidence type="ECO:0000259" key="1">
    <source>
        <dbReference type="Pfam" id="PF09361"/>
    </source>
</evidence>
<accession>A0A9X0QY01</accession>
<organism evidence="2 3">
    <name type="scientific">Siccirubricoccus deserti</name>
    <dbReference type="NCBI Taxonomy" id="2013562"/>
    <lineage>
        <taxon>Bacteria</taxon>
        <taxon>Pseudomonadati</taxon>
        <taxon>Pseudomonadota</taxon>
        <taxon>Alphaproteobacteria</taxon>
        <taxon>Acetobacterales</taxon>
        <taxon>Roseomonadaceae</taxon>
        <taxon>Siccirubricoccus</taxon>
    </lineage>
</organism>
<keyword evidence="3" id="KW-1185">Reference proteome</keyword>